<evidence type="ECO:0000313" key="3">
    <source>
        <dbReference type="Proteomes" id="UP000004816"/>
    </source>
</evidence>
<comment type="caution">
    <text evidence="2">The sequence shown here is derived from an EMBL/GenBank/DDBJ whole genome shotgun (WGS) entry which is preliminary data.</text>
</comment>
<evidence type="ECO:0000313" key="2">
    <source>
        <dbReference type="EMBL" id="ERG69164.1"/>
    </source>
</evidence>
<organism evidence="2 3">
    <name type="scientific">Segniliparus rugosus (strain ATCC BAA-974 / DSM 45345 / CCUG 50838 / CIP 108380 / JCM 13579 / CDC 945)</name>
    <dbReference type="NCBI Taxonomy" id="679197"/>
    <lineage>
        <taxon>Bacteria</taxon>
        <taxon>Bacillati</taxon>
        <taxon>Actinomycetota</taxon>
        <taxon>Actinomycetes</taxon>
        <taxon>Mycobacteriales</taxon>
        <taxon>Segniliparaceae</taxon>
        <taxon>Segniliparus</taxon>
    </lineage>
</organism>
<dbReference type="HOGENOM" id="CLU_2901710_0_0_11"/>
<feature type="region of interest" description="Disordered" evidence="1">
    <location>
        <begin position="38"/>
        <end position="62"/>
    </location>
</feature>
<dbReference type="AlphaFoldDB" id="U1N4N9"/>
<evidence type="ECO:0000256" key="1">
    <source>
        <dbReference type="SAM" id="MobiDB-lite"/>
    </source>
</evidence>
<accession>U1N4N9</accession>
<dbReference type="Proteomes" id="UP000004816">
    <property type="component" value="Unassembled WGS sequence"/>
</dbReference>
<protein>
    <submittedName>
        <fullName evidence="2">Uncharacterized protein</fullName>
    </submittedName>
</protein>
<sequence length="62" mass="6842">MLADSLRGLYADRSEARLSAVRTKVPPMNPMVTNRMARTRVRSSTPTARITSNATERCSDSS</sequence>
<gene>
    <name evidence="2" type="ORF">HMPREF9336_04308</name>
</gene>
<feature type="compositionally biased region" description="Polar residues" evidence="1">
    <location>
        <begin position="42"/>
        <end position="56"/>
    </location>
</feature>
<keyword evidence="3" id="KW-1185">Reference proteome</keyword>
<proteinExistence type="predicted"/>
<name>U1N4N9_SEGRC</name>
<dbReference type="EMBL" id="ACZI02000003">
    <property type="protein sequence ID" value="ERG69164.1"/>
    <property type="molecule type" value="Genomic_DNA"/>
</dbReference>
<reference evidence="2 3" key="1">
    <citation type="journal article" date="2011" name="Stand. Genomic Sci.">
        <title>High quality draft genome sequence of Segniliparus rugosus CDC 945(T)= (ATCC BAA-974(T)).</title>
        <authorList>
            <person name="Earl A.M."/>
            <person name="Desjardins C.A."/>
            <person name="Fitzgerald M.G."/>
            <person name="Arachchi H.M."/>
            <person name="Zeng Q."/>
            <person name="Mehta T."/>
            <person name="Griggs A."/>
            <person name="Birren B.W."/>
            <person name="Toney N.C."/>
            <person name="Carr J."/>
            <person name="Posey J."/>
            <person name="Butler W.R."/>
        </authorList>
    </citation>
    <scope>NUCLEOTIDE SEQUENCE [LARGE SCALE GENOMIC DNA]</scope>
    <source>
        <strain evidence="3">ATCC BAA-974 / DSM 45345 / CCUG 50838 / CIP 108380 / JCM 13579 / CDC 945</strain>
    </source>
</reference>